<protein>
    <submittedName>
        <fullName evidence="2">Transposase</fullName>
    </submittedName>
</protein>
<evidence type="ECO:0000313" key="2">
    <source>
        <dbReference type="EMBL" id="TFY94801.1"/>
    </source>
</evidence>
<dbReference type="InterPro" id="IPR052715">
    <property type="entry name" value="RAYT_transposase"/>
</dbReference>
<dbReference type="GO" id="GO:0043565">
    <property type="term" value="F:sequence-specific DNA binding"/>
    <property type="evidence" value="ECO:0007669"/>
    <property type="project" value="TreeGrafter"/>
</dbReference>
<dbReference type="SUPFAM" id="SSF143422">
    <property type="entry name" value="Transposase IS200-like"/>
    <property type="match status" value="1"/>
</dbReference>
<comment type="caution">
    <text evidence="2">The sequence shown here is derived from an EMBL/GenBank/DDBJ whole genome shotgun (WGS) entry which is preliminary data.</text>
</comment>
<dbReference type="Gene3D" id="3.30.70.1290">
    <property type="entry name" value="Transposase IS200-like"/>
    <property type="match status" value="1"/>
</dbReference>
<dbReference type="InterPro" id="IPR036515">
    <property type="entry name" value="Transposase_17_sf"/>
</dbReference>
<organism evidence="2 3">
    <name type="scientific">Pseudomonas nabeulensis</name>
    <dbReference type="NCBI Taxonomy" id="2293833"/>
    <lineage>
        <taxon>Bacteria</taxon>
        <taxon>Pseudomonadati</taxon>
        <taxon>Pseudomonadota</taxon>
        <taxon>Gammaproteobacteria</taxon>
        <taxon>Pseudomonadales</taxon>
        <taxon>Pseudomonadaceae</taxon>
        <taxon>Pseudomonas</taxon>
    </lineage>
</organism>
<reference evidence="2 3" key="1">
    <citation type="journal article" date="2019" name="Syst. Appl. Microbiol.">
        <title>New species of pathogenic Pseudomonas isolated from citrus in Tunisia: Proposal of Pseudomonas kairouanensis sp. nov. and Pseudomonas nabeulensis sp. nov.</title>
        <authorList>
            <person name="Oueslati M."/>
            <person name="Mulet M."/>
            <person name="Gomila M."/>
            <person name="Berge O."/>
            <person name="Hajlaoui M.R."/>
            <person name="Lalucat J."/>
            <person name="Sadfi-Zouaoui N."/>
            <person name="Garcia-Valdes E."/>
        </authorList>
    </citation>
    <scope>NUCLEOTIDE SEQUENCE [LARGE SCALE GENOMIC DNA]</scope>
    <source>
        <strain evidence="2 3">E10B</strain>
    </source>
</reference>
<dbReference type="Proteomes" id="UP000297734">
    <property type="component" value="Unassembled WGS sequence"/>
</dbReference>
<feature type="domain" description="Transposase IS200-like" evidence="1">
    <location>
        <begin position="17"/>
        <end position="131"/>
    </location>
</feature>
<dbReference type="NCBIfam" id="NF047646">
    <property type="entry name" value="REP_Tyr_transpos"/>
    <property type="match status" value="1"/>
</dbReference>
<keyword evidence="3" id="KW-1185">Reference proteome</keyword>
<name>A0A4Z0B7T5_9PSED</name>
<dbReference type="Pfam" id="PF01797">
    <property type="entry name" value="Y1_Tnp"/>
    <property type="match status" value="1"/>
</dbReference>
<proteinExistence type="predicted"/>
<dbReference type="PANTHER" id="PTHR36966">
    <property type="entry name" value="REP-ASSOCIATED TYROSINE TRANSPOSASE"/>
    <property type="match status" value="1"/>
</dbReference>
<dbReference type="InterPro" id="IPR002686">
    <property type="entry name" value="Transposase_17"/>
</dbReference>
<evidence type="ECO:0000313" key="3">
    <source>
        <dbReference type="Proteomes" id="UP000297734"/>
    </source>
</evidence>
<dbReference type="OrthoDB" id="9791101at2"/>
<dbReference type="SMART" id="SM01321">
    <property type="entry name" value="Y1_Tnp"/>
    <property type="match status" value="1"/>
</dbReference>
<accession>A0A4Z0B7T5</accession>
<dbReference type="AlphaFoldDB" id="A0A4Z0B7T5"/>
<dbReference type="PANTHER" id="PTHR36966:SF1">
    <property type="entry name" value="REP-ASSOCIATED TYROSINE TRANSPOSASE"/>
    <property type="match status" value="1"/>
</dbReference>
<dbReference type="RefSeq" id="WP_135307667.1">
    <property type="nucleotide sequence ID" value="NZ_QUZT01000008.1"/>
</dbReference>
<gene>
    <name evidence="2" type="ORF">DYL61_06375</name>
</gene>
<dbReference type="GO" id="GO:0004803">
    <property type="term" value="F:transposase activity"/>
    <property type="evidence" value="ECO:0007669"/>
    <property type="project" value="InterPro"/>
</dbReference>
<dbReference type="EMBL" id="QUZT01000008">
    <property type="protein sequence ID" value="TFY94801.1"/>
    <property type="molecule type" value="Genomic_DNA"/>
</dbReference>
<dbReference type="GO" id="GO:0006313">
    <property type="term" value="P:DNA transposition"/>
    <property type="evidence" value="ECO:0007669"/>
    <property type="project" value="InterPro"/>
</dbReference>
<evidence type="ECO:0000259" key="1">
    <source>
        <dbReference type="SMART" id="SM01321"/>
    </source>
</evidence>
<sequence>MRQKPNSHLLRRGRYSESGRAYLVTAVVYQRRSVFTDFFLGRLLVAELKQTHDLSLVDSLAWVIMPDHFHWLFELRSASLPQVMQRVKSKSTLTINRAIGAQGAFWQSGYHDRATRAEEDLIQIARYIIGNPLRAGLVEHVGDYPLWDAAWL</sequence>